<name>A0AA36UJL1_9NEIS</name>
<dbReference type="RefSeq" id="WP_003777784.1">
    <property type="nucleotide sequence ID" value="NZ_CP094241.1"/>
</dbReference>
<sequence length="580" mass="63927">MGNDVMLLTKIQISNYRGIKNLDLDLAPTTVLIGENNCGKTTVLHALRACLQTLKNSGRSTPFDEFDFHFDSQTADPTTAPKIEIILTFEESKPGEWSDKVEQKLGGDGGVISFIPPDDRGRVQLRVNAEYSMATQDIDTTFDFLDAAGNPLNTKNRSRLGSLQQLRPLFYLSALRDAGREFSRTSQFWSPFVKNSQIDEPTKADIEEQLEKINAKIIEAHGTFKDVREHLNKVQELVALGKQDVVSVDAVPARIFDILNRTQVSISSTTGARLPIGRHGEGTQSLTVLMLFDAFLKSELARKQGVQESKPIVALEEPEAHLHPNAVRALWKTINDIDGQKLIATHSGDLLSEVDLTAIRRIYKSRGLVKVGSIAPDLLNPREQRKFDFLIRRARGELFFARCWLLGEGETEAILFSGVAEVLGLDLAQEGVRCIEYRLGDIDYFLKAANALGISWHCLTDADSQGLVDASKAQNRIPDMPKRKDRHISVLTGASSIEPYLANHGFLDVYESIAVPAKKAVKLTASQGAPEYADQIIQCIPDKPSAAYAVVEAMRERGVGSVPKALAGAVMKAVALARRQ</sequence>
<reference evidence="2 4" key="1">
    <citation type="submission" date="2011-05" db="EMBL/GenBank/DDBJ databases">
        <authorList>
            <person name="Muzny D."/>
            <person name="Qin X."/>
            <person name="Deng J."/>
            <person name="Jiang H."/>
            <person name="Liu Y."/>
            <person name="Qu J."/>
            <person name="Song X.-Z."/>
            <person name="Zhang L."/>
            <person name="Thornton R."/>
            <person name="Coyle M."/>
            <person name="Francisco L."/>
            <person name="Jackson L."/>
            <person name="Javaid M."/>
            <person name="Korchina V."/>
            <person name="Kovar C."/>
            <person name="Mata R."/>
            <person name="Mathew T."/>
            <person name="Ngo R."/>
            <person name="Nguyen L."/>
            <person name="Nguyen N."/>
            <person name="Okwuonu G."/>
            <person name="Ongeri F."/>
            <person name="Pham C."/>
            <person name="Simmons D."/>
            <person name="Wilczek-Boney K."/>
            <person name="Hale W."/>
            <person name="Jakkamsetti A."/>
            <person name="Pham P."/>
            <person name="Ruth R."/>
            <person name="San Lucas F."/>
            <person name="Warren J."/>
            <person name="Zhang J."/>
            <person name="Zhao Z."/>
            <person name="Zhou C."/>
            <person name="Zhu D."/>
            <person name="Lee S."/>
            <person name="Bess C."/>
            <person name="Blankenburg K."/>
            <person name="Forbes L."/>
            <person name="Fu Q."/>
            <person name="Gubbala S."/>
            <person name="Hirani K."/>
            <person name="Jayaseelan J.C."/>
            <person name="Lara F."/>
            <person name="Munidasa M."/>
            <person name="Palculict T."/>
            <person name="Patil S."/>
            <person name="Pu L.-L."/>
            <person name="Saada N."/>
            <person name="Tang L."/>
            <person name="Weissenberger G."/>
            <person name="Zhu Y."/>
            <person name="Hemphill L."/>
            <person name="Shang Y."/>
            <person name="Youmans B."/>
            <person name="Ayvaz T."/>
            <person name="Ross M."/>
            <person name="Santibanez J."/>
            <person name="Aqrawi P."/>
            <person name="Gross S."/>
            <person name="Joshi V."/>
            <person name="Fowler G."/>
            <person name="Nazareth L."/>
            <person name="Reid J."/>
            <person name="Worley K."/>
            <person name="Petrosino J."/>
            <person name="Highlander S."/>
            <person name="Gibbs R."/>
        </authorList>
    </citation>
    <scope>NUCLEOTIDE SEQUENCE [LARGE SCALE GENOMIC DNA]</scope>
    <source>
        <strain evidence="2 4">ATCC 33926</strain>
    </source>
</reference>
<organism evidence="2 4">
    <name type="scientific">Neisseria macacae ATCC 33926</name>
    <dbReference type="NCBI Taxonomy" id="997348"/>
    <lineage>
        <taxon>Bacteria</taxon>
        <taxon>Pseudomonadati</taxon>
        <taxon>Pseudomonadota</taxon>
        <taxon>Betaproteobacteria</taxon>
        <taxon>Neisseriales</taxon>
        <taxon>Neisseriaceae</taxon>
        <taxon>Neisseria</taxon>
    </lineage>
</organism>
<evidence type="ECO:0000313" key="2">
    <source>
        <dbReference type="EMBL" id="EGQ77219.1"/>
    </source>
</evidence>
<keyword evidence="2" id="KW-0378">Hydrolase</keyword>
<evidence type="ECO:0000313" key="3">
    <source>
        <dbReference type="EMBL" id="UNV84127.1"/>
    </source>
</evidence>
<evidence type="ECO:0000313" key="4">
    <source>
        <dbReference type="Proteomes" id="UP000004982"/>
    </source>
</evidence>
<dbReference type="CDD" id="cd01026">
    <property type="entry name" value="TOPRIM_OLD"/>
    <property type="match status" value="1"/>
</dbReference>
<dbReference type="SUPFAM" id="SSF52540">
    <property type="entry name" value="P-loop containing nucleoside triphosphate hydrolases"/>
    <property type="match status" value="1"/>
</dbReference>
<evidence type="ECO:0000313" key="5">
    <source>
        <dbReference type="Proteomes" id="UP000829455"/>
    </source>
</evidence>
<gene>
    <name evidence="2" type="ORF">HMPREF9418_1220</name>
    <name evidence="3" type="ORF">MON40_08840</name>
</gene>
<keyword evidence="2" id="KW-0255">Endonuclease</keyword>
<dbReference type="InterPro" id="IPR051396">
    <property type="entry name" value="Bact_Antivir_Def_Nuclease"/>
</dbReference>
<dbReference type="InterPro" id="IPR034139">
    <property type="entry name" value="TOPRIM_OLD"/>
</dbReference>
<feature type="domain" description="OLD protein-like TOPRIM" evidence="1">
    <location>
        <begin position="399"/>
        <end position="463"/>
    </location>
</feature>
<reference evidence="3 5" key="2">
    <citation type="submission" date="2022-03" db="EMBL/GenBank/DDBJ databases">
        <title>Genome sequencing of Neisseria macacae.</title>
        <authorList>
            <person name="Baek M.-G."/>
        </authorList>
    </citation>
    <scope>NUCLEOTIDE SEQUENCE [LARGE SCALE GENOMIC DNA]</scope>
    <source>
        <strain evidence="3 5">ATCC 33926</strain>
    </source>
</reference>
<dbReference type="Pfam" id="PF11398">
    <property type="entry name" value="DUF2813"/>
    <property type="match status" value="1"/>
</dbReference>
<accession>A0AA36UJL1</accession>
<evidence type="ECO:0000259" key="1">
    <source>
        <dbReference type="Pfam" id="PF20469"/>
    </source>
</evidence>
<dbReference type="EMBL" id="AFQE01000058">
    <property type="protein sequence ID" value="EGQ77219.1"/>
    <property type="molecule type" value="Genomic_DNA"/>
</dbReference>
<dbReference type="PANTHER" id="PTHR43581">
    <property type="entry name" value="ATP/GTP PHOSPHATASE"/>
    <property type="match status" value="1"/>
</dbReference>
<dbReference type="InterPro" id="IPR022602">
    <property type="entry name" value="DUF2813"/>
</dbReference>
<dbReference type="InterPro" id="IPR027417">
    <property type="entry name" value="P-loop_NTPase"/>
</dbReference>
<dbReference type="Pfam" id="PF20469">
    <property type="entry name" value="OLD-like_TOPRIM"/>
    <property type="match status" value="1"/>
</dbReference>
<keyword evidence="5" id="KW-1185">Reference proteome</keyword>
<dbReference type="GO" id="GO:0004519">
    <property type="term" value="F:endonuclease activity"/>
    <property type="evidence" value="ECO:0007669"/>
    <property type="project" value="UniProtKB-KW"/>
</dbReference>
<proteinExistence type="predicted"/>
<dbReference type="Gene3D" id="3.40.50.300">
    <property type="entry name" value="P-loop containing nucleotide triphosphate hydrolases"/>
    <property type="match status" value="1"/>
</dbReference>
<dbReference type="EMBL" id="CP094241">
    <property type="protein sequence ID" value="UNV84127.1"/>
    <property type="molecule type" value="Genomic_DNA"/>
</dbReference>
<dbReference type="Proteomes" id="UP000004982">
    <property type="component" value="Unassembled WGS sequence"/>
</dbReference>
<dbReference type="PANTHER" id="PTHR43581:SF4">
    <property type="entry name" value="ATP_GTP PHOSPHATASE"/>
    <property type="match status" value="1"/>
</dbReference>
<dbReference type="Proteomes" id="UP000829455">
    <property type="component" value="Chromosome"/>
</dbReference>
<protein>
    <submittedName>
        <fullName evidence="3">DUF2813 domain-containing protein</fullName>
    </submittedName>
    <submittedName>
        <fullName evidence="2">OLD family ATP-dependent endonuclease</fullName>
    </submittedName>
</protein>
<keyword evidence="2" id="KW-0540">Nuclease</keyword>
<dbReference type="AlphaFoldDB" id="A0AA36UJL1"/>